<sequence length="130" mass="14337">LMQGKGKKEFSATVCYEGFKAFIVNNDVHEAKRQASNIAHELAHVLLGHPPAPPFDENGKRDFLAEIEDEAEWLGPALLVSEAAAINAYKLIQSNAYTLSSLSDAWQVTEDVLRMRMNAVGAKKRVRQAA</sequence>
<dbReference type="Pfam" id="PF06114">
    <property type="entry name" value="Peptidase_M78"/>
    <property type="match status" value="1"/>
</dbReference>
<protein>
    <recommendedName>
        <fullName evidence="1">IrrE N-terminal-like domain-containing protein</fullName>
    </recommendedName>
</protein>
<comment type="caution">
    <text evidence="2">The sequence shown here is derived from an EMBL/GenBank/DDBJ whole genome shotgun (WGS) entry which is preliminary data.</text>
</comment>
<evidence type="ECO:0000313" key="2">
    <source>
        <dbReference type="EMBL" id="KKM24625.1"/>
    </source>
</evidence>
<organism evidence="2">
    <name type="scientific">marine sediment metagenome</name>
    <dbReference type="NCBI Taxonomy" id="412755"/>
    <lineage>
        <taxon>unclassified sequences</taxon>
        <taxon>metagenomes</taxon>
        <taxon>ecological metagenomes</taxon>
    </lineage>
</organism>
<feature type="domain" description="IrrE N-terminal-like" evidence="1">
    <location>
        <begin position="20"/>
        <end position="117"/>
    </location>
</feature>
<evidence type="ECO:0000259" key="1">
    <source>
        <dbReference type="Pfam" id="PF06114"/>
    </source>
</evidence>
<name>A0A0F9LAL6_9ZZZZ</name>
<dbReference type="EMBL" id="LAZR01012886">
    <property type="protein sequence ID" value="KKM24625.1"/>
    <property type="molecule type" value="Genomic_DNA"/>
</dbReference>
<feature type="non-terminal residue" evidence="2">
    <location>
        <position position="1"/>
    </location>
</feature>
<reference evidence="2" key="1">
    <citation type="journal article" date="2015" name="Nature">
        <title>Complex archaea that bridge the gap between prokaryotes and eukaryotes.</title>
        <authorList>
            <person name="Spang A."/>
            <person name="Saw J.H."/>
            <person name="Jorgensen S.L."/>
            <person name="Zaremba-Niedzwiedzka K."/>
            <person name="Martijn J."/>
            <person name="Lind A.E."/>
            <person name="van Eijk R."/>
            <person name="Schleper C."/>
            <person name="Guy L."/>
            <person name="Ettema T.J."/>
        </authorList>
    </citation>
    <scope>NUCLEOTIDE SEQUENCE</scope>
</reference>
<proteinExistence type="predicted"/>
<dbReference type="AlphaFoldDB" id="A0A0F9LAL6"/>
<gene>
    <name evidence="2" type="ORF">LCGC14_1603210</name>
</gene>
<accession>A0A0F9LAL6</accession>
<dbReference type="InterPro" id="IPR010359">
    <property type="entry name" value="IrrE_HExxH"/>
</dbReference>